<dbReference type="InterPro" id="IPR006311">
    <property type="entry name" value="TAT_signal"/>
</dbReference>
<dbReference type="PROSITE" id="PS51318">
    <property type="entry name" value="TAT"/>
    <property type="match status" value="1"/>
</dbReference>
<evidence type="ECO:0000256" key="2">
    <source>
        <dbReference type="SAM" id="SignalP"/>
    </source>
</evidence>
<reference evidence="4" key="1">
    <citation type="journal article" date="2019" name="Int. J. Syst. Evol. Microbiol.">
        <title>The Global Catalogue of Microorganisms (GCM) 10K type strain sequencing project: providing services to taxonomists for standard genome sequencing and annotation.</title>
        <authorList>
            <consortium name="The Broad Institute Genomics Platform"/>
            <consortium name="The Broad Institute Genome Sequencing Center for Infectious Disease"/>
            <person name="Wu L."/>
            <person name="Ma J."/>
        </authorList>
    </citation>
    <scope>NUCLEOTIDE SEQUENCE [LARGE SCALE GENOMIC DNA]</scope>
    <source>
        <strain evidence="4">JCM 18306</strain>
    </source>
</reference>
<evidence type="ECO:0008006" key="5">
    <source>
        <dbReference type="Google" id="ProtNLM"/>
    </source>
</evidence>
<evidence type="ECO:0000313" key="3">
    <source>
        <dbReference type="EMBL" id="GAA5211857.1"/>
    </source>
</evidence>
<gene>
    <name evidence="3" type="ORF">GCM10023323_45310</name>
</gene>
<dbReference type="Pfam" id="PF13517">
    <property type="entry name" value="FG-GAP_3"/>
    <property type="match status" value="1"/>
</dbReference>
<feature type="signal peptide" evidence="2">
    <location>
        <begin position="1"/>
        <end position="34"/>
    </location>
</feature>
<sequence>MSHARPARRRLAVTATVVLAATIGATVVALPAAAAPPVRGAAQQAVSADAAAVAFPVGHKIVAVTASGYLTWDNTKGDRAWVRASDGAVTDLVDSLPMQATGYGDLVAVLPRRDTAELRDLATGRTVFDVFAQPAAGLDFAGAAGQALFITDKSAPAGADLLMHTRGSGRVPVTGLPTDATARRVSAGTSAHGLVTYTSGTRKYWGLIDLATGAVTETGVRDEPSGNGDIAVSPAYVAWVEYGTERTSIAVRTRATGETQRVALSSSLPRDVEVGLQGDHLVYGDPGGQTDTYAGAMHALTAYHLKNRTSTELLDHLTSAATSPDGVLHVRGGTVAEGEGLYRIAPGTDGTPAATLVASTGEPTALGLVGHNVPAVIDLDRDGGRVKLRWTLSRSNAEVRVTLRHVRTGKTAEAVFYGPEQNGFTFDWLGDVDQSRASAPNGDYTWKMTARPRNGIGPALASSGSFEVVRESAPHDYTDNGTPDVLARDASGRLWRADTHLNPWLGENGQLSEAENKLVGGGWNTYNQIEAAGNIGGAATGDLVARDKAGVLWLYLGKGDGTFATRSRIGGGWSVYDKIAAGSDVTNDGRPDLLATDKSGVLWLYKGTGNWRAPFAGRVKAGTGYGGYNQITATGDIGGAATGDLVARDKAGVLWLHLGKGDGTFAPRTRIGGGWNAYRYTVGIGDADRDGRPDLYAYGADETYYYPGTGNWRAPFGARKADTVLNTYPDHTAVS</sequence>
<dbReference type="EMBL" id="BAABJR010000011">
    <property type="protein sequence ID" value="GAA5211857.1"/>
    <property type="molecule type" value="Genomic_DNA"/>
</dbReference>
<proteinExistence type="predicted"/>
<dbReference type="InterPro" id="IPR028994">
    <property type="entry name" value="Integrin_alpha_N"/>
</dbReference>
<keyword evidence="1 2" id="KW-0732">Signal</keyword>
<name>A0ABP9T5X3_9ACTN</name>
<accession>A0ABP9T5X3</accession>
<evidence type="ECO:0000313" key="4">
    <source>
        <dbReference type="Proteomes" id="UP001499878"/>
    </source>
</evidence>
<dbReference type="SUPFAM" id="SSF69318">
    <property type="entry name" value="Integrin alpha N-terminal domain"/>
    <property type="match status" value="1"/>
</dbReference>
<evidence type="ECO:0000256" key="1">
    <source>
        <dbReference type="ARBA" id="ARBA00022729"/>
    </source>
</evidence>
<dbReference type="InterPro" id="IPR013517">
    <property type="entry name" value="FG-GAP"/>
</dbReference>
<protein>
    <recommendedName>
        <fullName evidence="5">VCBS repeat-containing protein</fullName>
    </recommendedName>
</protein>
<organism evidence="3 4">
    <name type="scientific">Streptomyces thinghirensis</name>
    <dbReference type="NCBI Taxonomy" id="551547"/>
    <lineage>
        <taxon>Bacteria</taxon>
        <taxon>Bacillati</taxon>
        <taxon>Actinomycetota</taxon>
        <taxon>Actinomycetes</taxon>
        <taxon>Kitasatosporales</taxon>
        <taxon>Streptomycetaceae</taxon>
        <taxon>Streptomyces</taxon>
    </lineage>
</organism>
<keyword evidence="4" id="KW-1185">Reference proteome</keyword>
<feature type="chain" id="PRO_5047124939" description="VCBS repeat-containing protein" evidence="2">
    <location>
        <begin position="35"/>
        <end position="735"/>
    </location>
</feature>
<dbReference type="Proteomes" id="UP001499878">
    <property type="component" value="Unassembled WGS sequence"/>
</dbReference>
<comment type="caution">
    <text evidence="3">The sequence shown here is derived from an EMBL/GenBank/DDBJ whole genome shotgun (WGS) entry which is preliminary data.</text>
</comment>
<dbReference type="RefSeq" id="WP_345633158.1">
    <property type="nucleotide sequence ID" value="NZ_BAABJR010000011.1"/>
</dbReference>